<feature type="domain" description="Galactokinase N-terminal" evidence="7">
    <location>
        <begin position="153"/>
        <end position="202"/>
    </location>
</feature>
<dbReference type="GO" id="GO:0004335">
    <property type="term" value="F:galactokinase activity"/>
    <property type="evidence" value="ECO:0007669"/>
    <property type="project" value="InterPro"/>
</dbReference>
<evidence type="ECO:0000313" key="10">
    <source>
        <dbReference type="Proteomes" id="UP000762676"/>
    </source>
</evidence>
<evidence type="ECO:0000256" key="2">
    <source>
        <dbReference type="ARBA" id="ARBA00022679"/>
    </source>
</evidence>
<proteinExistence type="inferred from homology"/>
<dbReference type="EMBL" id="BMAT01011455">
    <property type="protein sequence ID" value="GFR73068.1"/>
    <property type="molecule type" value="Genomic_DNA"/>
</dbReference>
<evidence type="ECO:0000259" key="6">
    <source>
        <dbReference type="Pfam" id="PF00288"/>
    </source>
</evidence>
<comment type="similarity">
    <text evidence="1">Belongs to the GHMP kinase family. GalK subfamily.</text>
</comment>
<accession>A0AAV4FKA3</accession>
<feature type="domain" description="Reverse transcriptase zinc-binding" evidence="8">
    <location>
        <begin position="29"/>
        <end position="76"/>
    </location>
</feature>
<feature type="domain" description="GHMP kinase N-terminal" evidence="6">
    <location>
        <begin position="251"/>
        <end position="324"/>
    </location>
</feature>
<sequence length="386" mass="43386">MGQTCRVVYKYMNSLKPNDKIQTLSRKEQVTIFGLRTQHAPLNYNLNRINPQHPPMCPLCNDQFETTDHLLLHCPNLDDLRQDLLPPTPDITNILYSTTDQLKNTSKFYHMAMAEEQTLTGCWIKEEEDDHHRLFSKMLYELVSLAWFASLKEKFQQTFGAEPEFFARAPGRVNLIGEHIDYCGYSVLPMAIEQDIVMAVSPDETGKLTFVNMDSHYKEFQGDVMQISITKDAPAWYKYMLCGVLGVKENFCSLVINGFKAVVSGTIPPSAGLSSSSALVCCAAMAMLRSNSWPMSKEKLCEVCARCEHYIGTEGGGMDQAISLTANAGQAKHIEFNPLRTTDVQLPQDIEFIVSNSLAEMNKAATPYYNIRVVECRIATQVATPH</sequence>
<reference evidence="9 10" key="1">
    <citation type="journal article" date="2021" name="Elife">
        <title>Chloroplast acquisition without the gene transfer in kleptoplastic sea slugs, Plakobranchus ocellatus.</title>
        <authorList>
            <person name="Maeda T."/>
            <person name="Takahashi S."/>
            <person name="Yoshida T."/>
            <person name="Shimamura S."/>
            <person name="Takaki Y."/>
            <person name="Nagai Y."/>
            <person name="Toyoda A."/>
            <person name="Suzuki Y."/>
            <person name="Arimoto A."/>
            <person name="Ishii H."/>
            <person name="Satoh N."/>
            <person name="Nishiyama T."/>
            <person name="Hasebe M."/>
            <person name="Maruyama T."/>
            <person name="Minagawa J."/>
            <person name="Obokata J."/>
            <person name="Shigenobu S."/>
        </authorList>
    </citation>
    <scope>NUCLEOTIDE SEQUENCE [LARGE SCALE GENOMIC DNA]</scope>
</reference>
<keyword evidence="5" id="KW-0067">ATP-binding</keyword>
<dbReference type="InterPro" id="IPR019741">
    <property type="entry name" value="Galactokinase_CS"/>
</dbReference>
<dbReference type="Proteomes" id="UP000762676">
    <property type="component" value="Unassembled WGS sequence"/>
</dbReference>
<dbReference type="Pfam" id="PF13966">
    <property type="entry name" value="zf-RVT"/>
    <property type="match status" value="1"/>
</dbReference>
<dbReference type="InterPro" id="IPR000705">
    <property type="entry name" value="Galactokinase"/>
</dbReference>
<dbReference type="PANTHER" id="PTHR10457">
    <property type="entry name" value="MEVALONATE KINASE/GALACTOKINASE"/>
    <property type="match status" value="1"/>
</dbReference>
<name>A0AAV4FKA3_9GAST</name>
<evidence type="ECO:0000259" key="8">
    <source>
        <dbReference type="Pfam" id="PF13966"/>
    </source>
</evidence>
<protein>
    <submittedName>
        <fullName evidence="9">N-acetylgalactosamine kinase</fullName>
    </submittedName>
</protein>
<evidence type="ECO:0000256" key="3">
    <source>
        <dbReference type="ARBA" id="ARBA00022741"/>
    </source>
</evidence>
<dbReference type="PROSITE" id="PS00106">
    <property type="entry name" value="GALACTOKINASE"/>
    <property type="match status" value="1"/>
</dbReference>
<dbReference type="GO" id="GO:0006012">
    <property type="term" value="P:galactose metabolic process"/>
    <property type="evidence" value="ECO:0007669"/>
    <property type="project" value="InterPro"/>
</dbReference>
<dbReference type="PROSITE" id="PS00627">
    <property type="entry name" value="GHMP_KINASES_ATP"/>
    <property type="match status" value="1"/>
</dbReference>
<dbReference type="InterPro" id="IPR019539">
    <property type="entry name" value="GalKase_N"/>
</dbReference>
<dbReference type="PANTHER" id="PTHR10457:SF7">
    <property type="entry name" value="GALACTOKINASE-RELATED"/>
    <property type="match status" value="1"/>
</dbReference>
<keyword evidence="4 9" id="KW-0418">Kinase</keyword>
<dbReference type="GO" id="GO:0005524">
    <property type="term" value="F:ATP binding"/>
    <property type="evidence" value="ECO:0007669"/>
    <property type="project" value="UniProtKB-KW"/>
</dbReference>
<dbReference type="GO" id="GO:0005829">
    <property type="term" value="C:cytosol"/>
    <property type="evidence" value="ECO:0007669"/>
    <property type="project" value="TreeGrafter"/>
</dbReference>
<comment type="caution">
    <text evidence="9">The sequence shown here is derived from an EMBL/GenBank/DDBJ whole genome shotgun (WGS) entry which is preliminary data.</text>
</comment>
<dbReference type="SUPFAM" id="SSF54211">
    <property type="entry name" value="Ribosomal protein S5 domain 2-like"/>
    <property type="match status" value="1"/>
</dbReference>
<dbReference type="PRINTS" id="PR00959">
    <property type="entry name" value="MEVGALKINASE"/>
</dbReference>
<dbReference type="AlphaFoldDB" id="A0AAV4FKA3"/>
<dbReference type="InterPro" id="IPR006204">
    <property type="entry name" value="GHMP_kinase_N_dom"/>
</dbReference>
<dbReference type="Pfam" id="PF10509">
    <property type="entry name" value="GalKase_gal_bdg"/>
    <property type="match status" value="1"/>
</dbReference>
<gene>
    <name evidence="9" type="ORF">ElyMa_005721100</name>
</gene>
<evidence type="ECO:0000313" key="9">
    <source>
        <dbReference type="EMBL" id="GFR73068.1"/>
    </source>
</evidence>
<evidence type="ECO:0000256" key="4">
    <source>
        <dbReference type="ARBA" id="ARBA00022777"/>
    </source>
</evidence>
<dbReference type="Gene3D" id="3.30.230.10">
    <property type="match status" value="1"/>
</dbReference>
<dbReference type="InterPro" id="IPR026960">
    <property type="entry name" value="RVT-Znf"/>
</dbReference>
<keyword evidence="3" id="KW-0547">Nucleotide-binding</keyword>
<keyword evidence="10" id="KW-1185">Reference proteome</keyword>
<evidence type="ECO:0000256" key="1">
    <source>
        <dbReference type="ARBA" id="ARBA00006566"/>
    </source>
</evidence>
<keyword evidence="2" id="KW-0808">Transferase</keyword>
<dbReference type="InterPro" id="IPR020568">
    <property type="entry name" value="Ribosomal_Su5_D2-typ_SF"/>
</dbReference>
<dbReference type="Pfam" id="PF00288">
    <property type="entry name" value="GHMP_kinases_N"/>
    <property type="match status" value="1"/>
</dbReference>
<dbReference type="InterPro" id="IPR014721">
    <property type="entry name" value="Ribsml_uS5_D2-typ_fold_subgr"/>
</dbReference>
<organism evidence="9 10">
    <name type="scientific">Elysia marginata</name>
    <dbReference type="NCBI Taxonomy" id="1093978"/>
    <lineage>
        <taxon>Eukaryota</taxon>
        <taxon>Metazoa</taxon>
        <taxon>Spiralia</taxon>
        <taxon>Lophotrochozoa</taxon>
        <taxon>Mollusca</taxon>
        <taxon>Gastropoda</taxon>
        <taxon>Heterobranchia</taxon>
        <taxon>Euthyneura</taxon>
        <taxon>Panpulmonata</taxon>
        <taxon>Sacoglossa</taxon>
        <taxon>Placobranchoidea</taxon>
        <taxon>Plakobranchidae</taxon>
        <taxon>Elysia</taxon>
    </lineage>
</organism>
<dbReference type="InterPro" id="IPR006203">
    <property type="entry name" value="GHMP_knse_ATP-bd_CS"/>
</dbReference>
<evidence type="ECO:0000259" key="7">
    <source>
        <dbReference type="Pfam" id="PF10509"/>
    </source>
</evidence>
<evidence type="ECO:0000256" key="5">
    <source>
        <dbReference type="ARBA" id="ARBA00022840"/>
    </source>
</evidence>
<dbReference type="PRINTS" id="PR00473">
    <property type="entry name" value="GALCTOKINASE"/>
</dbReference>